<evidence type="ECO:0000313" key="2">
    <source>
        <dbReference type="Proteomes" id="UP000034137"/>
    </source>
</evidence>
<accession>A0A0G0Q7T5</accession>
<gene>
    <name evidence="1" type="ORF">UT64_C0009G0008</name>
</gene>
<name>A0A0G0Q7T5_9BACT</name>
<proteinExistence type="predicted"/>
<sequence length="41" mass="4678">MAVFFNISVQKKFRSQAPSADGAGLHSSKYLDFLLFWHEFG</sequence>
<organism evidence="1 2">
    <name type="scientific">Candidatus Falkowbacteria bacterium GW2011_GWF2_39_8</name>
    <dbReference type="NCBI Taxonomy" id="1618642"/>
    <lineage>
        <taxon>Bacteria</taxon>
        <taxon>Candidatus Falkowiibacteriota</taxon>
    </lineage>
</organism>
<comment type="caution">
    <text evidence="1">The sequence shown here is derived from an EMBL/GenBank/DDBJ whole genome shotgun (WGS) entry which is preliminary data.</text>
</comment>
<dbReference type="EMBL" id="LBXO01000009">
    <property type="protein sequence ID" value="KKR33396.1"/>
    <property type="molecule type" value="Genomic_DNA"/>
</dbReference>
<dbReference type="Proteomes" id="UP000034137">
    <property type="component" value="Unassembled WGS sequence"/>
</dbReference>
<dbReference type="AlphaFoldDB" id="A0A0G0Q7T5"/>
<reference evidence="1 2" key="1">
    <citation type="journal article" date="2015" name="Nature">
        <title>rRNA introns, odd ribosomes, and small enigmatic genomes across a large radiation of phyla.</title>
        <authorList>
            <person name="Brown C.T."/>
            <person name="Hug L.A."/>
            <person name="Thomas B.C."/>
            <person name="Sharon I."/>
            <person name="Castelle C.J."/>
            <person name="Singh A."/>
            <person name="Wilkins M.J."/>
            <person name="Williams K.H."/>
            <person name="Banfield J.F."/>
        </authorList>
    </citation>
    <scope>NUCLEOTIDE SEQUENCE [LARGE SCALE GENOMIC DNA]</scope>
</reference>
<evidence type="ECO:0000313" key="1">
    <source>
        <dbReference type="EMBL" id="KKR33396.1"/>
    </source>
</evidence>
<protein>
    <submittedName>
        <fullName evidence="1">Uncharacterized protein</fullName>
    </submittedName>
</protein>